<dbReference type="InParanoid" id="A0A1P8B012"/>
<dbReference type="RefSeq" id="NP_001336518.1">
    <property type="nucleotide sequence ID" value="NM_001349582.1"/>
</dbReference>
<dbReference type="Proteomes" id="UP000006548">
    <property type="component" value="Chromosome 2"/>
</dbReference>
<dbReference type="TAIR" id="AT2G07642"/>
<accession>A0A1P8B012</accession>
<proteinExistence type="predicted"/>
<organism evidence="1 2">
    <name type="scientific">Arabidopsis thaliana</name>
    <name type="common">Mouse-ear cress</name>
    <dbReference type="NCBI Taxonomy" id="3702"/>
    <lineage>
        <taxon>Eukaryota</taxon>
        <taxon>Viridiplantae</taxon>
        <taxon>Streptophyta</taxon>
        <taxon>Embryophyta</taxon>
        <taxon>Tracheophyta</taxon>
        <taxon>Spermatophyta</taxon>
        <taxon>Magnoliopsida</taxon>
        <taxon>eudicotyledons</taxon>
        <taxon>Gunneridae</taxon>
        <taxon>Pentapetalae</taxon>
        <taxon>rosids</taxon>
        <taxon>malvids</taxon>
        <taxon>Brassicales</taxon>
        <taxon>Brassicaceae</taxon>
        <taxon>Camelineae</taxon>
        <taxon>Arabidopsis</taxon>
    </lineage>
</organism>
<reference evidence="1 2" key="1">
    <citation type="journal article" date="1999" name="Nature">
        <title>Sequence and analysis of chromosome 2 of the plant Arabidopsis thaliana.</title>
        <authorList>
            <person name="Lin X."/>
            <person name="Kaul S."/>
            <person name="Rounsley S."/>
            <person name="Shea T.P."/>
            <person name="Benito M.I."/>
            <person name="Town C.D."/>
            <person name="Fujii C.Y."/>
            <person name="Mason T."/>
            <person name="Bowman C.L."/>
            <person name="Barnstead M."/>
            <person name="Feldblyum T.V."/>
            <person name="Buell C.R."/>
            <person name="Ketchum K.A."/>
            <person name="Lee J."/>
            <person name="Ronning C.M."/>
            <person name="Koo H.L."/>
            <person name="Moffat K.S."/>
            <person name="Cronin L.A."/>
            <person name="Shen M."/>
            <person name="Pai G."/>
            <person name="Van Aken S."/>
            <person name="Umayam L."/>
            <person name="Tallon L.J."/>
            <person name="Gill J.E."/>
            <person name="Adams M.D."/>
            <person name="Carrera A.J."/>
            <person name="Creasy T.H."/>
            <person name="Goodman H.M."/>
            <person name="Somerville C.R."/>
            <person name="Copenhaver G.P."/>
            <person name="Preuss D."/>
            <person name="Nierman W.C."/>
            <person name="White O."/>
            <person name="Eisen J.A."/>
            <person name="Salzberg S.L."/>
            <person name="Fraser C.M."/>
            <person name="Venter J.C."/>
        </authorList>
    </citation>
    <scope>NUCLEOTIDE SEQUENCE [LARGE SCALE GENOMIC DNA]</scope>
    <source>
        <strain evidence="2">cv. Columbia</strain>
    </source>
</reference>
<keyword evidence="2" id="KW-1185">Reference proteome</keyword>
<sequence>MLLGNSARILPPS</sequence>
<evidence type="ECO:0000313" key="1">
    <source>
        <dbReference type="EMBL" id="ANM62232.1"/>
    </source>
</evidence>
<protein>
    <submittedName>
        <fullName evidence="1">Uncharacterized protein</fullName>
    </submittedName>
</protein>
<dbReference type="EMBL" id="CP002685">
    <property type="protein sequence ID" value="ANM62232.1"/>
    <property type="molecule type" value="Genomic_DNA"/>
</dbReference>
<reference evidence="2" key="2">
    <citation type="journal article" date="2017" name="Plant J.">
        <title>Araport11: a complete reannotation of the Arabidopsis thaliana reference genome.</title>
        <authorList>
            <person name="Cheng C.Y."/>
            <person name="Krishnakumar V."/>
            <person name="Chan A.P."/>
            <person name="Thibaud-Nissen F."/>
            <person name="Schobel S."/>
            <person name="Town C.D."/>
        </authorList>
    </citation>
    <scope>GENOME REANNOTATION</scope>
    <source>
        <strain evidence="2">cv. Columbia</strain>
    </source>
</reference>
<gene>
    <name evidence="1" type="ordered locus">At2g07642</name>
</gene>
<dbReference type="GeneID" id="31370868"/>
<dbReference type="ExpressionAtlas" id="A0A1P8B012">
    <property type="expression patterns" value="baseline and differential"/>
</dbReference>
<name>A0A1P8B012_ARATH</name>
<evidence type="ECO:0000313" key="2">
    <source>
        <dbReference type="Proteomes" id="UP000006548"/>
    </source>
</evidence>